<dbReference type="EMBL" id="BSDS01000002">
    <property type="protein sequence ID" value="GLI39964.1"/>
    <property type="molecule type" value="Genomic_DNA"/>
</dbReference>
<evidence type="ECO:0000313" key="2">
    <source>
        <dbReference type="EMBL" id="GLI39964.1"/>
    </source>
</evidence>
<evidence type="ECO:0000313" key="3">
    <source>
        <dbReference type="Proteomes" id="UP001144352"/>
    </source>
</evidence>
<protein>
    <recommendedName>
        <fullName evidence="4">Outer membrane channel</fullName>
    </recommendedName>
</protein>
<feature type="chain" id="PRO_5040794811" description="Outer membrane channel" evidence="1">
    <location>
        <begin position="34"/>
        <end position="432"/>
    </location>
</feature>
<sequence length="432" mass="48405">MNHGSPLIARVKMCAVAACCALLSVLAPVTVTCAEEAEYRTPLAGEPLSGELWGHAFDIPARDRDYVRSLTLGGVFFSPKVGSDWGVPFGAFYWKKNKEPWRSRAVVGGFVNELDVARDFGRFELLGHWDNNTVPFPTDEIIDGQEIKSTSIIYGSFNGGVGVGYRLPVEPFQSDNALRAQLLYNAGYLYTGRVSDTGPDVKLPPSTFVHGFRLSVDYDSIRRNIMELPHEGWAGGIELELGRRNHWSDHTFGGTVFRGDRTRDFLKVSAFLTGATGIPGLSERHRLIGILHGGFAPKDTIDRFSAFRIGGGPFPSETDDLYRYWYPGAMFNQFPASDFVIASLEYRYELLFFLYLHLRGTVAEVNRPFFRQDRLKLSRLDFTHDYSGAFSLGLTSGLPWDSQLYLEYTYDTRILRNGVGGSSFLAQWSKSF</sequence>
<proteinExistence type="predicted"/>
<dbReference type="Proteomes" id="UP001144352">
    <property type="component" value="Unassembled WGS sequence"/>
</dbReference>
<organism evidence="2 3">
    <name type="scientific">Geobacter hydrogenophilus</name>
    <dbReference type="NCBI Taxonomy" id="40983"/>
    <lineage>
        <taxon>Bacteria</taxon>
        <taxon>Pseudomonadati</taxon>
        <taxon>Thermodesulfobacteriota</taxon>
        <taxon>Desulfuromonadia</taxon>
        <taxon>Geobacterales</taxon>
        <taxon>Geobacteraceae</taxon>
        <taxon>Geobacter</taxon>
    </lineage>
</organism>
<keyword evidence="3" id="KW-1185">Reference proteome</keyword>
<feature type="signal peptide" evidence="1">
    <location>
        <begin position="1"/>
        <end position="33"/>
    </location>
</feature>
<dbReference type="AlphaFoldDB" id="A0A9W6G2V6"/>
<keyword evidence="1" id="KW-0732">Signal</keyword>
<evidence type="ECO:0008006" key="4">
    <source>
        <dbReference type="Google" id="ProtNLM"/>
    </source>
</evidence>
<name>A0A9W6G2V6_9BACT</name>
<accession>A0A9W6G2V6</accession>
<reference evidence="2" key="1">
    <citation type="submission" date="2022-12" db="EMBL/GenBank/DDBJ databases">
        <title>Reference genome sequencing for broad-spectrum identification of bacterial and archaeal isolates by mass spectrometry.</title>
        <authorList>
            <person name="Sekiguchi Y."/>
            <person name="Tourlousse D.M."/>
        </authorList>
    </citation>
    <scope>NUCLEOTIDE SEQUENCE</scope>
    <source>
        <strain evidence="2">H2</strain>
    </source>
</reference>
<gene>
    <name evidence="2" type="ORF">GHYDROH2_34650</name>
</gene>
<evidence type="ECO:0000256" key="1">
    <source>
        <dbReference type="SAM" id="SignalP"/>
    </source>
</evidence>
<dbReference type="RefSeq" id="WP_246551221.1">
    <property type="nucleotide sequence ID" value="NZ_BSDS01000002.1"/>
</dbReference>
<comment type="caution">
    <text evidence="2">The sequence shown here is derived from an EMBL/GenBank/DDBJ whole genome shotgun (WGS) entry which is preliminary data.</text>
</comment>